<name>A0AB39YWN8_DROSZ</name>
<dbReference type="PANTHER" id="PTHR12788">
    <property type="entry name" value="PROTEIN-TYROSINE SULFOTRANSFERASE 2"/>
    <property type="match status" value="1"/>
</dbReference>
<dbReference type="RefSeq" id="XP_016923179.2">
    <property type="nucleotide sequence ID" value="XM_017067690.4"/>
</dbReference>
<reference evidence="9" key="1">
    <citation type="submission" date="2025-08" db="UniProtKB">
        <authorList>
            <consortium name="RefSeq"/>
        </authorList>
    </citation>
    <scope>IDENTIFICATION</scope>
</reference>
<dbReference type="PANTHER" id="PTHR12788:SF10">
    <property type="entry name" value="PROTEIN-TYROSINE SULFOTRANSFERASE"/>
    <property type="match status" value="1"/>
</dbReference>
<evidence type="ECO:0000313" key="9">
    <source>
        <dbReference type="RefSeq" id="XP_016923179.2"/>
    </source>
</evidence>
<proteinExistence type="inferred from homology"/>
<dbReference type="GeneID" id="108004687"/>
<keyword evidence="7" id="KW-1133">Transmembrane helix</keyword>
<evidence type="ECO:0000256" key="4">
    <source>
        <dbReference type="ARBA" id="ARBA00048460"/>
    </source>
</evidence>
<gene>
    <name evidence="9" type="primary">Tpst</name>
</gene>
<accession>A0AB39YWN8</accession>
<keyword evidence="3 5" id="KW-0808">Transferase</keyword>
<comment type="catalytic activity">
    <reaction evidence="4 5">
        <text>L-tyrosyl-[protein] + 3'-phosphoadenylyl sulfate = O-sulfo-L-tyrosine-[protein] + adenosine 3',5'-bisphosphate + H(+)</text>
        <dbReference type="Rhea" id="RHEA:16801"/>
        <dbReference type="Rhea" id="RHEA-COMP:10136"/>
        <dbReference type="Rhea" id="RHEA-COMP:11688"/>
        <dbReference type="ChEBI" id="CHEBI:15378"/>
        <dbReference type="ChEBI" id="CHEBI:46858"/>
        <dbReference type="ChEBI" id="CHEBI:58339"/>
        <dbReference type="ChEBI" id="CHEBI:58343"/>
        <dbReference type="ChEBI" id="CHEBI:65286"/>
        <dbReference type="EC" id="2.8.2.20"/>
    </reaction>
</comment>
<dbReference type="InterPro" id="IPR026634">
    <property type="entry name" value="TPST-like"/>
</dbReference>
<evidence type="ECO:0000256" key="5">
    <source>
        <dbReference type="RuleBase" id="RU365018"/>
    </source>
</evidence>
<dbReference type="GO" id="GO:0000139">
    <property type="term" value="C:Golgi membrane"/>
    <property type="evidence" value="ECO:0007669"/>
    <property type="project" value="UniProtKB-SubCell"/>
</dbReference>
<comment type="function">
    <text evidence="5">Catalyzes the O-sulfation of tyrosine residues within acidic motifs of polypeptides, using 3'-phosphoadenylyl sulfate (PAPS) as cosubstrate.</text>
</comment>
<dbReference type="CTD" id="32312"/>
<evidence type="ECO:0000256" key="6">
    <source>
        <dbReference type="SAM" id="MobiDB-lite"/>
    </source>
</evidence>
<keyword evidence="8" id="KW-1185">Reference proteome</keyword>
<feature type="transmembrane region" description="Helical" evidence="7">
    <location>
        <begin position="12"/>
        <end position="29"/>
    </location>
</feature>
<dbReference type="InterPro" id="IPR027417">
    <property type="entry name" value="P-loop_NTPase"/>
</dbReference>
<keyword evidence="7" id="KW-0472">Membrane</keyword>
<dbReference type="AlphaFoldDB" id="A0AB39YWN8"/>
<protein>
    <recommendedName>
        <fullName evidence="2 5">Protein-tyrosine sulfotransferase</fullName>
        <ecNumber evidence="2 5">2.8.2.20</ecNumber>
    </recommendedName>
</protein>
<dbReference type="SUPFAM" id="SSF52540">
    <property type="entry name" value="P-loop containing nucleoside triphosphate hydrolases"/>
    <property type="match status" value="1"/>
</dbReference>
<dbReference type="Pfam" id="PF13469">
    <property type="entry name" value="Sulfotransfer_3"/>
    <property type="match status" value="1"/>
</dbReference>
<organism evidence="8 9">
    <name type="scientific">Drosophila suzukii</name>
    <name type="common">Spotted-wing drosophila fruit fly</name>
    <dbReference type="NCBI Taxonomy" id="28584"/>
    <lineage>
        <taxon>Eukaryota</taxon>
        <taxon>Metazoa</taxon>
        <taxon>Ecdysozoa</taxon>
        <taxon>Arthropoda</taxon>
        <taxon>Hexapoda</taxon>
        <taxon>Insecta</taxon>
        <taxon>Pterygota</taxon>
        <taxon>Neoptera</taxon>
        <taxon>Endopterygota</taxon>
        <taxon>Diptera</taxon>
        <taxon>Brachycera</taxon>
        <taxon>Muscomorpha</taxon>
        <taxon>Ephydroidea</taxon>
        <taxon>Drosophilidae</taxon>
        <taxon>Drosophila</taxon>
        <taxon>Sophophora</taxon>
    </lineage>
</organism>
<evidence type="ECO:0000256" key="7">
    <source>
        <dbReference type="SAM" id="Phobius"/>
    </source>
</evidence>
<feature type="compositionally biased region" description="Low complexity" evidence="6">
    <location>
        <begin position="380"/>
        <end position="393"/>
    </location>
</feature>
<comment type="similarity">
    <text evidence="1 5">Belongs to the protein sulfotransferase family.</text>
</comment>
<keyword evidence="7" id="KW-0812">Transmembrane</keyword>
<evidence type="ECO:0000256" key="1">
    <source>
        <dbReference type="ARBA" id="ARBA00009988"/>
    </source>
</evidence>
<evidence type="ECO:0000256" key="2">
    <source>
        <dbReference type="ARBA" id="ARBA00013262"/>
    </source>
</evidence>
<feature type="region of interest" description="Disordered" evidence="6">
    <location>
        <begin position="363"/>
        <end position="394"/>
    </location>
</feature>
<dbReference type="GO" id="GO:0008476">
    <property type="term" value="F:protein-tyrosine sulfotransferase activity"/>
    <property type="evidence" value="ECO:0007669"/>
    <property type="project" value="UniProtKB-EC"/>
</dbReference>
<dbReference type="EC" id="2.8.2.20" evidence="2 5"/>
<dbReference type="Gene3D" id="3.40.50.300">
    <property type="entry name" value="P-loop containing nucleotide triphosphate hydrolases"/>
    <property type="match status" value="1"/>
</dbReference>
<dbReference type="Proteomes" id="UP001652628">
    <property type="component" value="Chromosome X"/>
</dbReference>
<evidence type="ECO:0000256" key="3">
    <source>
        <dbReference type="ARBA" id="ARBA00022679"/>
    </source>
</evidence>
<sequence>MRLPYRNKKVTLWVLFGIIVITMFLFKFTELRPTCLFKVDASNELSSQMVRVEKYLTDDNQRVYSYNREMPLIFIGGVPRSGTTLMRAMLDAHPDVRCGQETRVIPRILQLRSHWLKSEKESLRLQEAGITKEVMNSAIAQFCLEIIAKHGEPAPRLCNKDPLTLKMGSYVIELFPNAKFLFMVRDGRATVHSIISRKVTITGFDLSSYRQCMQKWNHAIEVMHEQCRDIGKERCMMVYYEQLVLHPEEWMRKILKFLDVPWNDAVLHHEEFINKPNGVPLSKVERSSDQVIKPVNLEAMSKWVGQIPGDVVRDMADIAPMLSVLGYDPYANPPDYGKPDAWVQDNTSKLKANRMLWESKAKEVLQMSSSEDDDSKPVINNSNNNNNKDNNNNQYTINKIIPEEHNRQHVQQQHLQQQHLQQQQQQQQHERREGEIEAEREGETEPDRGQQLLHQKPKDVITIKQLPLAGSKNNNNEDPMADT</sequence>
<evidence type="ECO:0000313" key="8">
    <source>
        <dbReference type="Proteomes" id="UP001652628"/>
    </source>
</evidence>
<feature type="compositionally biased region" description="Low complexity" evidence="6">
    <location>
        <begin position="409"/>
        <end position="427"/>
    </location>
</feature>
<feature type="region of interest" description="Disordered" evidence="6">
    <location>
        <begin position="407"/>
        <end position="483"/>
    </location>
</feature>
<feature type="compositionally biased region" description="Basic and acidic residues" evidence="6">
    <location>
        <begin position="428"/>
        <end position="448"/>
    </location>
</feature>